<evidence type="ECO:0000259" key="14">
    <source>
        <dbReference type="Pfam" id="PF02932"/>
    </source>
</evidence>
<evidence type="ECO:0000259" key="13">
    <source>
        <dbReference type="Pfam" id="PF02931"/>
    </source>
</evidence>
<keyword evidence="7 11" id="KW-1133">Transmembrane helix</keyword>
<evidence type="ECO:0000256" key="6">
    <source>
        <dbReference type="ARBA" id="ARBA00022729"/>
    </source>
</evidence>
<dbReference type="Pfam" id="PF02932">
    <property type="entry name" value="Neur_chan_memb"/>
    <property type="match status" value="1"/>
</dbReference>
<sequence>MKRTLPAVLLHLWWNSLPEVCSSSLFSEDVNNCTMTSRLILPEHYVKEIRPPSGAPVVVDFNILVVDINSINVEDMDFRVDMFVSQSWIESRLNTPQDIFEEGDDYVILPQEFFDNLWQPDPYFLNSKVSVSYNRKKLLLKWGTGGVTVNPELKLLQYDIGKPAVLEETIDYMLEKNGNFSRLVFFFRFERQIGHHLIQTFAPSTLVVMLSWFSFWLDLDAIPGRVTLLVTSMLTLVTMFTGLKSDIPPVAYIKALDIWMAGCMMFVFAALGEFVVVKVLDLRNDQNDSQNSMESHSFSRLMAMVKRRSIWDDDFVHTTKPKNKYTNNNNNILPTLWLDPECQITQRTRSQKIDCYSRIVFPILFLLFVVLYWPIVLLKKAP</sequence>
<reference evidence="16" key="1">
    <citation type="submission" date="2025-08" db="UniProtKB">
        <authorList>
            <consortium name="RefSeq"/>
        </authorList>
    </citation>
    <scope>IDENTIFICATION</scope>
    <source>
        <tissue evidence="16">Whole body</tissue>
    </source>
</reference>
<dbReference type="RefSeq" id="XP_024867387.1">
    <property type="nucleotide sequence ID" value="XM_025011619.1"/>
</dbReference>
<dbReference type="GO" id="GO:0005886">
    <property type="term" value="C:plasma membrane"/>
    <property type="evidence" value="ECO:0007669"/>
    <property type="project" value="UniProtKB-SubCell"/>
</dbReference>
<dbReference type="CTD" id="36145"/>
<dbReference type="Gene3D" id="1.20.58.390">
    <property type="entry name" value="Neurotransmitter-gated ion-channel transmembrane domain"/>
    <property type="match status" value="1"/>
</dbReference>
<name>A0A6J1PD06_9HYME</name>
<dbReference type="GO" id="GO:0005254">
    <property type="term" value="F:chloride channel activity"/>
    <property type="evidence" value="ECO:0007669"/>
    <property type="project" value="UniProtKB-ARBA"/>
</dbReference>
<keyword evidence="10" id="KW-0407">Ion channel</keyword>
<evidence type="ECO:0000256" key="11">
    <source>
        <dbReference type="SAM" id="Phobius"/>
    </source>
</evidence>
<dbReference type="InterPro" id="IPR038050">
    <property type="entry name" value="Neuro_actylchol_rec"/>
</dbReference>
<evidence type="ECO:0000256" key="7">
    <source>
        <dbReference type="ARBA" id="ARBA00022989"/>
    </source>
</evidence>
<dbReference type="InterPro" id="IPR006028">
    <property type="entry name" value="GABAA/Glycine_rcpt"/>
</dbReference>
<dbReference type="GO" id="GO:0022824">
    <property type="term" value="F:transmitter-gated monoatomic ion channel activity"/>
    <property type="evidence" value="ECO:0007669"/>
    <property type="project" value="UniProtKB-ARBA"/>
</dbReference>
<evidence type="ECO:0000256" key="2">
    <source>
        <dbReference type="ARBA" id="ARBA00004236"/>
    </source>
</evidence>
<evidence type="ECO:0000256" key="8">
    <source>
        <dbReference type="ARBA" id="ARBA00023065"/>
    </source>
</evidence>
<dbReference type="InterPro" id="IPR006202">
    <property type="entry name" value="Neur_chan_lig-bd"/>
</dbReference>
<dbReference type="PRINTS" id="PR00253">
    <property type="entry name" value="GABAARECEPTR"/>
</dbReference>
<keyword evidence="3" id="KW-0813">Transport</keyword>
<feature type="signal peptide" evidence="12">
    <location>
        <begin position="1"/>
        <end position="23"/>
    </location>
</feature>
<evidence type="ECO:0000256" key="3">
    <source>
        <dbReference type="ARBA" id="ARBA00022448"/>
    </source>
</evidence>
<dbReference type="InterPro" id="IPR036719">
    <property type="entry name" value="Neuro-gated_channel_TM_sf"/>
</dbReference>
<dbReference type="AlphaFoldDB" id="A0A6J1PD06"/>
<feature type="transmembrane region" description="Helical" evidence="11">
    <location>
        <begin position="258"/>
        <end position="280"/>
    </location>
</feature>
<evidence type="ECO:0000256" key="9">
    <source>
        <dbReference type="ARBA" id="ARBA00023136"/>
    </source>
</evidence>
<dbReference type="GO" id="GO:0004890">
    <property type="term" value="F:GABA-A receptor activity"/>
    <property type="evidence" value="ECO:0007669"/>
    <property type="project" value="UniProtKB-ARBA"/>
</dbReference>
<proteinExistence type="predicted"/>
<evidence type="ECO:0000256" key="1">
    <source>
        <dbReference type="ARBA" id="ARBA00004141"/>
    </source>
</evidence>
<dbReference type="SUPFAM" id="SSF63712">
    <property type="entry name" value="Nicotinic receptor ligand binding domain-like"/>
    <property type="match status" value="1"/>
</dbReference>
<dbReference type="Proteomes" id="UP000504618">
    <property type="component" value="Unplaced"/>
</dbReference>
<evidence type="ECO:0000313" key="15">
    <source>
        <dbReference type="Proteomes" id="UP000504618"/>
    </source>
</evidence>
<dbReference type="GeneID" id="112451773"/>
<dbReference type="SUPFAM" id="SSF90112">
    <property type="entry name" value="Neurotransmitter-gated ion-channel transmembrane pore"/>
    <property type="match status" value="1"/>
</dbReference>
<feature type="transmembrane region" description="Helical" evidence="11">
    <location>
        <begin position="226"/>
        <end position="243"/>
    </location>
</feature>
<organism evidence="15 16">
    <name type="scientific">Temnothorax curvispinosus</name>
    <dbReference type="NCBI Taxonomy" id="300111"/>
    <lineage>
        <taxon>Eukaryota</taxon>
        <taxon>Metazoa</taxon>
        <taxon>Ecdysozoa</taxon>
        <taxon>Arthropoda</taxon>
        <taxon>Hexapoda</taxon>
        <taxon>Insecta</taxon>
        <taxon>Pterygota</taxon>
        <taxon>Neoptera</taxon>
        <taxon>Endopterygota</taxon>
        <taxon>Hymenoptera</taxon>
        <taxon>Apocrita</taxon>
        <taxon>Aculeata</taxon>
        <taxon>Formicoidea</taxon>
        <taxon>Formicidae</taxon>
        <taxon>Myrmicinae</taxon>
        <taxon>Temnothorax</taxon>
    </lineage>
</organism>
<keyword evidence="5 11" id="KW-0812">Transmembrane</keyword>
<evidence type="ECO:0000256" key="4">
    <source>
        <dbReference type="ARBA" id="ARBA00022475"/>
    </source>
</evidence>
<protein>
    <submittedName>
        <fullName evidence="16">Glycine receptor subunit alphaZ1 isoform X2</fullName>
    </submittedName>
</protein>
<dbReference type="Gene3D" id="2.70.170.10">
    <property type="entry name" value="Neurotransmitter-gated ion-channel ligand-binding domain"/>
    <property type="match status" value="1"/>
</dbReference>
<feature type="transmembrane region" description="Helical" evidence="11">
    <location>
        <begin position="201"/>
        <end position="219"/>
    </location>
</feature>
<dbReference type="CDD" id="cd19049">
    <property type="entry name" value="LGIC_TM_anion"/>
    <property type="match status" value="1"/>
</dbReference>
<dbReference type="FunFam" id="1.20.58.390:FF:000032">
    <property type="entry name" value="gamma-aminobutyric acid receptor subunit epsilon"/>
    <property type="match status" value="1"/>
</dbReference>
<dbReference type="InterPro" id="IPR036734">
    <property type="entry name" value="Neur_chan_lig-bd_sf"/>
</dbReference>
<evidence type="ECO:0000256" key="12">
    <source>
        <dbReference type="SAM" id="SignalP"/>
    </source>
</evidence>
<keyword evidence="15" id="KW-1185">Reference proteome</keyword>
<evidence type="ECO:0000256" key="10">
    <source>
        <dbReference type="ARBA" id="ARBA00023303"/>
    </source>
</evidence>
<keyword evidence="4" id="KW-1003">Cell membrane</keyword>
<keyword evidence="6 12" id="KW-0732">Signal</keyword>
<dbReference type="GO" id="GO:0099095">
    <property type="term" value="F:ligand-gated monoatomic anion channel activity"/>
    <property type="evidence" value="ECO:0007669"/>
    <property type="project" value="UniProtKB-ARBA"/>
</dbReference>
<comment type="subcellular location">
    <subcellularLocation>
        <location evidence="2">Cell membrane</location>
    </subcellularLocation>
    <subcellularLocation>
        <location evidence="1">Membrane</location>
        <topology evidence="1">Multi-pass membrane protein</topology>
    </subcellularLocation>
</comment>
<feature type="domain" description="Neurotransmitter-gated ion-channel ligand-binding" evidence="13">
    <location>
        <begin position="42"/>
        <end position="153"/>
    </location>
</feature>
<gene>
    <name evidence="16" type="primary">LOC112451773</name>
</gene>
<evidence type="ECO:0000313" key="16">
    <source>
        <dbReference type="RefSeq" id="XP_024867387.1"/>
    </source>
</evidence>
<evidence type="ECO:0000256" key="5">
    <source>
        <dbReference type="ARBA" id="ARBA00022692"/>
    </source>
</evidence>
<dbReference type="Pfam" id="PF02931">
    <property type="entry name" value="Neur_chan_LBD"/>
    <property type="match status" value="1"/>
</dbReference>
<keyword evidence="16" id="KW-0675">Receptor</keyword>
<dbReference type="InterPro" id="IPR006201">
    <property type="entry name" value="Neur_channel"/>
</dbReference>
<feature type="domain" description="Neurotransmitter-gated ion-channel transmembrane" evidence="14">
    <location>
        <begin position="201"/>
        <end position="306"/>
    </location>
</feature>
<dbReference type="PANTHER" id="PTHR18945">
    <property type="entry name" value="NEUROTRANSMITTER GATED ION CHANNEL"/>
    <property type="match status" value="1"/>
</dbReference>
<keyword evidence="8" id="KW-0406">Ion transport</keyword>
<keyword evidence="9 11" id="KW-0472">Membrane</keyword>
<dbReference type="InterPro" id="IPR006029">
    <property type="entry name" value="Neurotrans-gated_channel_TM"/>
</dbReference>
<feature type="chain" id="PRO_5026989114" evidence="12">
    <location>
        <begin position="24"/>
        <end position="382"/>
    </location>
</feature>
<feature type="transmembrane region" description="Helical" evidence="11">
    <location>
        <begin position="355"/>
        <end position="375"/>
    </location>
</feature>
<accession>A0A6J1PD06</accession>